<gene>
    <name evidence="3" type="ORF">E3P99_03202</name>
</gene>
<organism evidence="3 4">
    <name type="scientific">Wallemia hederae</name>
    <dbReference type="NCBI Taxonomy" id="1540922"/>
    <lineage>
        <taxon>Eukaryota</taxon>
        <taxon>Fungi</taxon>
        <taxon>Dikarya</taxon>
        <taxon>Basidiomycota</taxon>
        <taxon>Wallemiomycotina</taxon>
        <taxon>Wallemiomycetes</taxon>
        <taxon>Wallemiales</taxon>
        <taxon>Wallemiaceae</taxon>
        <taxon>Wallemia</taxon>
    </lineage>
</organism>
<keyword evidence="1" id="KW-0378">Hydrolase</keyword>
<dbReference type="PANTHER" id="PTHR23088:SF27">
    <property type="entry name" value="DEAMINATED GLUTATHIONE AMIDASE"/>
    <property type="match status" value="1"/>
</dbReference>
<evidence type="ECO:0000259" key="2">
    <source>
        <dbReference type="PROSITE" id="PS50263"/>
    </source>
</evidence>
<dbReference type="PROSITE" id="PS50263">
    <property type="entry name" value="CN_HYDROLASE"/>
    <property type="match status" value="1"/>
</dbReference>
<feature type="domain" description="CN hydrolase" evidence="2">
    <location>
        <begin position="1"/>
        <end position="269"/>
    </location>
</feature>
<dbReference type="InterPro" id="IPR045254">
    <property type="entry name" value="Nit1/2_C-N_Hydrolase"/>
</dbReference>
<dbReference type="AlphaFoldDB" id="A0A4T0FKX7"/>
<evidence type="ECO:0000313" key="3">
    <source>
        <dbReference type="EMBL" id="TIA87366.1"/>
    </source>
</evidence>
<dbReference type="InterPro" id="IPR036526">
    <property type="entry name" value="C-N_Hydrolase_sf"/>
</dbReference>
<dbReference type="Pfam" id="PF00795">
    <property type="entry name" value="CN_hydrolase"/>
    <property type="match status" value="1"/>
</dbReference>
<protein>
    <recommendedName>
        <fullName evidence="2">CN hydrolase domain-containing protein</fullName>
    </recommendedName>
</protein>
<dbReference type="GO" id="GO:0016811">
    <property type="term" value="F:hydrolase activity, acting on carbon-nitrogen (but not peptide) bonds, in linear amides"/>
    <property type="evidence" value="ECO:0007669"/>
    <property type="project" value="InterPro"/>
</dbReference>
<comment type="caution">
    <text evidence="3">The sequence shown here is derived from an EMBL/GenBank/DDBJ whole genome shotgun (WGS) entry which is preliminary data.</text>
</comment>
<dbReference type="PANTHER" id="PTHR23088">
    <property type="entry name" value="NITRILASE-RELATED"/>
    <property type="match status" value="1"/>
</dbReference>
<dbReference type="InterPro" id="IPR003010">
    <property type="entry name" value="C-N_Hydrolase"/>
</dbReference>
<evidence type="ECO:0000256" key="1">
    <source>
        <dbReference type="ARBA" id="ARBA00022801"/>
    </source>
</evidence>
<reference evidence="3 4" key="1">
    <citation type="submission" date="2019-03" db="EMBL/GenBank/DDBJ databases">
        <title>Sequencing 23 genomes of Wallemia ichthyophaga.</title>
        <authorList>
            <person name="Gostincar C."/>
        </authorList>
    </citation>
    <scope>NUCLEOTIDE SEQUENCE [LARGE SCALE GENOMIC DNA]</scope>
    <source>
        <strain evidence="3 4">EXF-5753</strain>
    </source>
</reference>
<dbReference type="OrthoDB" id="10250282at2759"/>
<evidence type="ECO:0000313" key="4">
    <source>
        <dbReference type="Proteomes" id="UP000310189"/>
    </source>
</evidence>
<accession>A0A4T0FKX7</accession>
<proteinExistence type="predicted"/>
<dbReference type="Gene3D" id="3.60.110.10">
    <property type="entry name" value="Carbon-nitrogen hydrolase"/>
    <property type="match status" value="1"/>
</dbReference>
<name>A0A4T0FKX7_9BASI</name>
<dbReference type="Proteomes" id="UP000310189">
    <property type="component" value="Unassembled WGS sequence"/>
</dbReference>
<dbReference type="PROSITE" id="PS01227">
    <property type="entry name" value="UPF0012"/>
    <property type="match status" value="1"/>
</dbReference>
<dbReference type="EMBL" id="SPNW01000057">
    <property type="protein sequence ID" value="TIA87366.1"/>
    <property type="molecule type" value="Genomic_DNA"/>
</dbReference>
<dbReference type="SUPFAM" id="SSF56317">
    <property type="entry name" value="Carbon-nitrogen hydrolase"/>
    <property type="match status" value="1"/>
</dbReference>
<sequence length="293" mass="32126">MVLAAIFQFCARQCVRDNALQCVSAIESAAGRGAKFIFLPEASDFIASGDAYKSLSESLETGHFMSSIRDAAKLHNMWVSVGVHEAGASQGRCFNTQVLVDDKGIIASLYRKIHLFDVKNVGPGNTPVLESASTEPGDRVVDPATTPIGRVGMLTCYDMRFPEVSLMLREKDADIITYPSSFTVKTGKAHWEVLLRARAIETQCYVVAAAQAGVHTYAGRTSYGRAMVVSPWGEIVAQLSECDSDPRPYNESEELPTKASELAYFDIDLDQLVKVRAAMPMQEQRRVDVYGAR</sequence>
<dbReference type="CDD" id="cd07572">
    <property type="entry name" value="nit"/>
    <property type="match status" value="1"/>
</dbReference>
<dbReference type="InterPro" id="IPR001110">
    <property type="entry name" value="UPF0012_CS"/>
</dbReference>
<keyword evidence="4" id="KW-1185">Reference proteome</keyword>